<feature type="region of interest" description="Disordered" evidence="1">
    <location>
        <begin position="1"/>
        <end position="37"/>
    </location>
</feature>
<proteinExistence type="predicted"/>
<protein>
    <submittedName>
        <fullName evidence="2">Uncharacterized protein</fullName>
    </submittedName>
</protein>
<sequence length="79" mass="8856">MSQAAPPLGGNPFENVAHEGLHDGHRRRRRRRLPQDASVGMHLTQHLVHVDDAALPPTRLLRTSSACKSMPYLECRLKP</sequence>
<name>A0A5K3G1Y2_MESCO</name>
<evidence type="ECO:0000256" key="1">
    <source>
        <dbReference type="SAM" id="MobiDB-lite"/>
    </source>
</evidence>
<dbReference type="WBParaSite" id="MCU_014422-RA">
    <property type="protein sequence ID" value="MCU_014422-RA"/>
    <property type="gene ID" value="MCU_014422"/>
</dbReference>
<evidence type="ECO:0000313" key="2">
    <source>
        <dbReference type="WBParaSite" id="MCU_014422-RA"/>
    </source>
</evidence>
<reference evidence="2" key="1">
    <citation type="submission" date="2019-11" db="UniProtKB">
        <authorList>
            <consortium name="WormBaseParasite"/>
        </authorList>
    </citation>
    <scope>IDENTIFICATION</scope>
</reference>
<organism evidence="2">
    <name type="scientific">Mesocestoides corti</name>
    <name type="common">Flatworm</name>
    <dbReference type="NCBI Taxonomy" id="53468"/>
    <lineage>
        <taxon>Eukaryota</taxon>
        <taxon>Metazoa</taxon>
        <taxon>Spiralia</taxon>
        <taxon>Lophotrochozoa</taxon>
        <taxon>Platyhelminthes</taxon>
        <taxon>Cestoda</taxon>
        <taxon>Eucestoda</taxon>
        <taxon>Cyclophyllidea</taxon>
        <taxon>Mesocestoididae</taxon>
        <taxon>Mesocestoides</taxon>
    </lineage>
</organism>
<accession>A0A5K3G1Y2</accession>
<dbReference type="AlphaFoldDB" id="A0A5K3G1Y2"/>